<name>A0A3B1D5J4_9ZZZZ</name>
<evidence type="ECO:0000313" key="2">
    <source>
        <dbReference type="EMBL" id="VAX31424.1"/>
    </source>
</evidence>
<dbReference type="SUPFAM" id="SSF56436">
    <property type="entry name" value="C-type lectin-like"/>
    <property type="match status" value="1"/>
</dbReference>
<dbReference type="InterPro" id="IPR042095">
    <property type="entry name" value="SUMF_sf"/>
</dbReference>
<feature type="domain" description="Sulfatase-modifying factor enzyme-like" evidence="1">
    <location>
        <begin position="33"/>
        <end position="246"/>
    </location>
</feature>
<gene>
    <name evidence="2" type="ORF">MNBD_NITROSPIRAE01-2280</name>
</gene>
<dbReference type="EMBL" id="UOGF01000075">
    <property type="protein sequence ID" value="VAX31424.1"/>
    <property type="molecule type" value="Genomic_DNA"/>
</dbReference>
<dbReference type="PANTHER" id="PTHR23150">
    <property type="entry name" value="SULFATASE MODIFYING FACTOR 1, 2"/>
    <property type="match status" value="1"/>
</dbReference>
<reference evidence="2" key="1">
    <citation type="submission" date="2018-06" db="EMBL/GenBank/DDBJ databases">
        <authorList>
            <person name="Zhirakovskaya E."/>
        </authorList>
    </citation>
    <scope>NUCLEOTIDE SEQUENCE</scope>
</reference>
<organism evidence="2">
    <name type="scientific">hydrothermal vent metagenome</name>
    <dbReference type="NCBI Taxonomy" id="652676"/>
    <lineage>
        <taxon>unclassified sequences</taxon>
        <taxon>metagenomes</taxon>
        <taxon>ecological metagenomes</taxon>
    </lineage>
</organism>
<dbReference type="PANTHER" id="PTHR23150:SF19">
    <property type="entry name" value="FORMYLGLYCINE-GENERATING ENZYME"/>
    <property type="match status" value="1"/>
</dbReference>
<dbReference type="InterPro" id="IPR051043">
    <property type="entry name" value="Sulfatase_Mod_Factor_Kinase"/>
</dbReference>
<accession>A0A3B1D5J4</accession>
<evidence type="ECO:0000259" key="1">
    <source>
        <dbReference type="Pfam" id="PF03781"/>
    </source>
</evidence>
<dbReference type="AlphaFoldDB" id="A0A3B1D5J4"/>
<sequence>MFFIRRSFCLYLILFFVLLLPRSLWSALPLLPEGMVLIPAGFFEMGLDDLPPDSPWGQENAKPKHSVLVPGFFIDRYEVTYGDYVKVDKTHVLENYPKNIPVTMVTWRDADRYCSALGKRLPTEAEWEKAARGKDGRIYPWGNTFDPEKSNIGKTPKVGGSFPEDKSPYGVFDMAGNVSEWTDSWYRPYPGNTYKSPGYGIFQKVVRGGAFNANRHFADEMFAQVTFRNYNRPHIAGSDNGFRCARSTLE</sequence>
<dbReference type="InterPro" id="IPR016187">
    <property type="entry name" value="CTDL_fold"/>
</dbReference>
<dbReference type="InterPro" id="IPR005532">
    <property type="entry name" value="SUMF_dom"/>
</dbReference>
<dbReference type="Pfam" id="PF03781">
    <property type="entry name" value="FGE-sulfatase"/>
    <property type="match status" value="1"/>
</dbReference>
<dbReference type="Gene3D" id="3.90.1580.10">
    <property type="entry name" value="paralog of FGE (formylglycine-generating enzyme)"/>
    <property type="match status" value="1"/>
</dbReference>
<proteinExistence type="predicted"/>
<protein>
    <submittedName>
        <fullName evidence="2">GldJ</fullName>
    </submittedName>
</protein>